<dbReference type="InterPro" id="IPR050155">
    <property type="entry name" value="HAD-like_hydrolase_sf"/>
</dbReference>
<dbReference type="GO" id="GO:0006281">
    <property type="term" value="P:DNA repair"/>
    <property type="evidence" value="ECO:0007669"/>
    <property type="project" value="TreeGrafter"/>
</dbReference>
<evidence type="ECO:0000313" key="8">
    <source>
        <dbReference type="Proteomes" id="UP000230750"/>
    </source>
</evidence>
<name>A0A2G8JFX7_STIJA</name>
<evidence type="ECO:0000256" key="5">
    <source>
        <dbReference type="ARBA" id="ARBA00022842"/>
    </source>
</evidence>
<dbReference type="HAMAP" id="MF_01375">
    <property type="entry name" value="PhnX"/>
    <property type="match status" value="1"/>
</dbReference>
<dbReference type="PANTHER" id="PTHR43434">
    <property type="entry name" value="PHOSPHOGLYCOLATE PHOSPHATASE"/>
    <property type="match status" value="1"/>
</dbReference>
<keyword evidence="3" id="KW-0479">Metal-binding</keyword>
<evidence type="ECO:0000256" key="2">
    <source>
        <dbReference type="ARBA" id="ARBA00011738"/>
    </source>
</evidence>
<keyword evidence="4" id="KW-0378">Hydrolase</keyword>
<dbReference type="InterPro" id="IPR023198">
    <property type="entry name" value="PGP-like_dom2"/>
</dbReference>
<dbReference type="GO" id="GO:0046872">
    <property type="term" value="F:metal ion binding"/>
    <property type="evidence" value="ECO:0007669"/>
    <property type="project" value="UniProtKB-KW"/>
</dbReference>
<dbReference type="EMBL" id="MRZV01002115">
    <property type="protein sequence ID" value="PIK34650.1"/>
    <property type="molecule type" value="Genomic_DNA"/>
</dbReference>
<dbReference type="InterPro" id="IPR023214">
    <property type="entry name" value="HAD_sf"/>
</dbReference>
<dbReference type="GO" id="GO:0005829">
    <property type="term" value="C:cytosol"/>
    <property type="evidence" value="ECO:0007669"/>
    <property type="project" value="TreeGrafter"/>
</dbReference>
<evidence type="ECO:0000256" key="4">
    <source>
        <dbReference type="ARBA" id="ARBA00022801"/>
    </source>
</evidence>
<dbReference type="NCBIfam" id="TIGR01422">
    <property type="entry name" value="phosphonatase"/>
    <property type="match status" value="1"/>
</dbReference>
<gene>
    <name evidence="7" type="ORF">BSL78_28539</name>
</gene>
<dbReference type="InterPro" id="IPR036412">
    <property type="entry name" value="HAD-like_sf"/>
</dbReference>
<dbReference type="GO" id="GO:0019700">
    <property type="term" value="P:organic phosphonate catabolic process"/>
    <property type="evidence" value="ECO:0007669"/>
    <property type="project" value="InterPro"/>
</dbReference>
<protein>
    <recommendedName>
        <fullName evidence="9">Phosphonoacetaldehyde hydrolase</fullName>
    </recommendedName>
</protein>
<keyword evidence="5" id="KW-0460">Magnesium</keyword>
<dbReference type="SUPFAM" id="SSF56784">
    <property type="entry name" value="HAD-like"/>
    <property type="match status" value="1"/>
</dbReference>
<dbReference type="PANTHER" id="PTHR43434:SF19">
    <property type="entry name" value="PHOSPHONOACETALDEHYDE HYDROLASE"/>
    <property type="match status" value="1"/>
</dbReference>
<keyword evidence="8" id="KW-1185">Reference proteome</keyword>
<organism evidence="7 8">
    <name type="scientific">Stichopus japonicus</name>
    <name type="common">Sea cucumber</name>
    <dbReference type="NCBI Taxonomy" id="307972"/>
    <lineage>
        <taxon>Eukaryota</taxon>
        <taxon>Metazoa</taxon>
        <taxon>Echinodermata</taxon>
        <taxon>Eleutherozoa</taxon>
        <taxon>Echinozoa</taxon>
        <taxon>Holothuroidea</taxon>
        <taxon>Aspidochirotacea</taxon>
        <taxon>Aspidochirotida</taxon>
        <taxon>Stichopodidae</taxon>
        <taxon>Apostichopus</taxon>
    </lineage>
</organism>
<accession>A0A2G8JFX7</accession>
<evidence type="ECO:0000256" key="6">
    <source>
        <dbReference type="ARBA" id="ARBA00023270"/>
    </source>
</evidence>
<reference evidence="7 8" key="1">
    <citation type="journal article" date="2017" name="PLoS Biol.">
        <title>The sea cucumber genome provides insights into morphological evolution and visceral regeneration.</title>
        <authorList>
            <person name="Zhang X."/>
            <person name="Sun L."/>
            <person name="Yuan J."/>
            <person name="Sun Y."/>
            <person name="Gao Y."/>
            <person name="Zhang L."/>
            <person name="Li S."/>
            <person name="Dai H."/>
            <person name="Hamel J.F."/>
            <person name="Liu C."/>
            <person name="Yu Y."/>
            <person name="Liu S."/>
            <person name="Lin W."/>
            <person name="Guo K."/>
            <person name="Jin S."/>
            <person name="Xu P."/>
            <person name="Storey K.B."/>
            <person name="Huan P."/>
            <person name="Zhang T."/>
            <person name="Zhou Y."/>
            <person name="Zhang J."/>
            <person name="Lin C."/>
            <person name="Li X."/>
            <person name="Xing L."/>
            <person name="Huo D."/>
            <person name="Sun M."/>
            <person name="Wang L."/>
            <person name="Mercier A."/>
            <person name="Li F."/>
            <person name="Yang H."/>
            <person name="Xiang J."/>
        </authorList>
    </citation>
    <scope>NUCLEOTIDE SEQUENCE [LARGE SCALE GENOMIC DNA]</scope>
    <source>
        <strain evidence="7">Shaxun</strain>
        <tissue evidence="7">Muscle</tissue>
    </source>
</reference>
<dbReference type="Proteomes" id="UP000230750">
    <property type="component" value="Unassembled WGS sequence"/>
</dbReference>
<dbReference type="InterPro" id="IPR041492">
    <property type="entry name" value="HAD_2"/>
</dbReference>
<dbReference type="FunFam" id="1.10.150.240:FF:000006">
    <property type="entry name" value="Phosphonoacetaldehyde hydrolase"/>
    <property type="match status" value="1"/>
</dbReference>
<proteinExistence type="inferred from homology"/>
<evidence type="ECO:0008006" key="9">
    <source>
        <dbReference type="Google" id="ProtNLM"/>
    </source>
</evidence>
<evidence type="ECO:0000256" key="1">
    <source>
        <dbReference type="ARBA" id="ARBA00001946"/>
    </source>
</evidence>
<comment type="subunit">
    <text evidence="2">Homodimer.</text>
</comment>
<dbReference type="InterPro" id="IPR006323">
    <property type="entry name" value="Phosphonoacetald_hydro"/>
</dbReference>
<dbReference type="SFLD" id="SFLDG01129">
    <property type="entry name" value="C1.5:_HAD__Beta-PGM__Phosphata"/>
    <property type="match status" value="1"/>
</dbReference>
<comment type="caution">
    <text evidence="7">The sequence shown here is derived from an EMBL/GenBank/DDBJ whole genome shotgun (WGS) entry which is preliminary data.</text>
</comment>
<keyword evidence="6" id="KW-0704">Schiff base</keyword>
<dbReference type="Gene3D" id="3.40.50.1000">
    <property type="entry name" value="HAD superfamily/HAD-like"/>
    <property type="match status" value="1"/>
</dbReference>
<dbReference type="Gene3D" id="1.10.150.240">
    <property type="entry name" value="Putative phosphatase, domain 2"/>
    <property type="match status" value="1"/>
</dbReference>
<dbReference type="Pfam" id="PF13419">
    <property type="entry name" value="HAD_2"/>
    <property type="match status" value="1"/>
</dbReference>
<dbReference type="SFLD" id="SFLDS00003">
    <property type="entry name" value="Haloacid_Dehalogenase"/>
    <property type="match status" value="1"/>
</dbReference>
<evidence type="ECO:0000256" key="3">
    <source>
        <dbReference type="ARBA" id="ARBA00022723"/>
    </source>
</evidence>
<dbReference type="AlphaFoldDB" id="A0A2G8JFX7"/>
<dbReference type="GO" id="GO:0008967">
    <property type="term" value="F:phosphoglycolate phosphatase activity"/>
    <property type="evidence" value="ECO:0007669"/>
    <property type="project" value="TreeGrafter"/>
</dbReference>
<dbReference type="STRING" id="307972.A0A2G8JFX7"/>
<evidence type="ECO:0000313" key="7">
    <source>
        <dbReference type="EMBL" id="PIK34650.1"/>
    </source>
</evidence>
<dbReference type="GO" id="GO:0050194">
    <property type="term" value="F:phosphonoacetaldehyde hydrolase activity"/>
    <property type="evidence" value="ECO:0007669"/>
    <property type="project" value="InterPro"/>
</dbReference>
<comment type="cofactor">
    <cofactor evidence="1">
        <name>Mg(2+)</name>
        <dbReference type="ChEBI" id="CHEBI:18420"/>
    </cofactor>
</comment>
<sequence length="353" mass="39441">MYHICREELNDEIHPLFIFYLSTDFLSSLEAENKRNKLASLTRSYNQGSQTNFTECCQILCLAMSFQTGYIWTNARMPYRVVQRYQGPLKAVVFDWAGTVVDCGVIAPVIAFQQVFEDEGVPITDEETRGPMGTHKRTHIETVLGYESVRKRWNTKHGKDPTGQDIDRMYQNFVPKQKESLKEHCNVISGAVKTVNHLRTKYKLKIGSSTGFTKPIMETLSPIATKQGYTPEFCATSDMAPRGRPSPNLLWLNAVHLDVSPIESIVKVDDTAGGITEGLTAGCWAVGVAKTGNYMAATEEQLAKMEKGEYSKKLQAAYDKLTQAGAHYVIDSINDLPGVIEDINRRLACGEKP</sequence>
<dbReference type="OrthoDB" id="40579at2759"/>